<dbReference type="InterPro" id="IPR050706">
    <property type="entry name" value="Cyclic-di-GMP_PDE-like"/>
</dbReference>
<dbReference type="SMART" id="SM00065">
    <property type="entry name" value="GAF"/>
    <property type="match status" value="1"/>
</dbReference>
<dbReference type="CDD" id="cd01948">
    <property type="entry name" value="EAL"/>
    <property type="match status" value="1"/>
</dbReference>
<dbReference type="PANTHER" id="PTHR33121">
    <property type="entry name" value="CYCLIC DI-GMP PHOSPHODIESTERASE PDEF"/>
    <property type="match status" value="1"/>
</dbReference>
<dbReference type="Pfam" id="PF00563">
    <property type="entry name" value="EAL"/>
    <property type="match status" value="1"/>
</dbReference>
<feature type="domain" description="EAL" evidence="1">
    <location>
        <begin position="535"/>
        <end position="790"/>
    </location>
</feature>
<evidence type="ECO:0000259" key="2">
    <source>
        <dbReference type="PROSITE" id="PS50887"/>
    </source>
</evidence>
<protein>
    <recommendedName>
        <fullName evidence="5">Diguanylate cyclase</fullName>
    </recommendedName>
</protein>
<sequence>MSTSSDGQEDQRPRRPHNEQLVGLSRALAFASRCNHALINMRDEVTLLRDICELAVKVGGYRMAWVGFAQNDDAKTIVPRAYAGEELGYLDEVHLSWSEQTRNGQGTEGLAIRRGMPQIISDLNEAPEYQPWGEAASKRGYRGVVTLPLKDREGPFGVLSLFLDEVAPIPNEELKLLQELADNLAFGIATLRARHEQQRVQQAVVSIATAVSTRSGEEYFDQLVCHMACAINADAGYIALVDKKATNTAHTLAAMIDGQSVDNFSYYFPRTACERVIHESECVISDRDADDRTVVTSHEPLSWAKGYMGRRLDSTDGKPLGLLVVMFRKPPTDVDFVRSILQIFAAGAAAELERQSGEARVRRLAFYDMGTGLPNRTFFMQRLRAAISDADRDGSRLALMMLNMNHFKDINETQGHEVGDKVLVNVAERFSIALRGDEFLARLGGDEFVVMIENAHRALIERTALRLRHSLTQPLMVRGQSFSLEASIGIAFYPEHGRTTSDLLKNTDIAMHRAKESGEGHCFFAPSLGERVSRRLMLAKRFIAALNHGELQLHYQPQIDLDSGDIIGAEVLCRWHDSEWGWVGPTEFIPIAEERGLTPALGAWVTEEVCRQLLRWQREGHPFTGQLSINVAAQQLEDIRFAERLNTIVSSAGLATEMIALELTESGFMADPDQAVWLMRELKRAGFGVAIDDFGTGYSSLAYLKRFSADTLKIDMSFVRDMLTDSHDHTIVTTIIAMAKSLGMKTVAEGVETRAQAEALRALGCDQGQGHYFGRPTDAASFAKRWLGAAPPVKR</sequence>
<dbReference type="Proteomes" id="UP000014463">
    <property type="component" value="Unassembled WGS sequence"/>
</dbReference>
<dbReference type="Gene3D" id="3.30.70.270">
    <property type="match status" value="1"/>
</dbReference>
<evidence type="ECO:0008006" key="5">
    <source>
        <dbReference type="Google" id="ProtNLM"/>
    </source>
</evidence>
<dbReference type="GO" id="GO:0071111">
    <property type="term" value="F:cyclic-guanylate-specific phosphodiesterase activity"/>
    <property type="evidence" value="ECO:0007669"/>
    <property type="project" value="InterPro"/>
</dbReference>
<dbReference type="eggNOG" id="COG5001">
    <property type="taxonomic scope" value="Bacteria"/>
</dbReference>
<dbReference type="Gene3D" id="3.20.20.450">
    <property type="entry name" value="EAL domain"/>
    <property type="match status" value="1"/>
</dbReference>
<dbReference type="RefSeq" id="WP_016415688.1">
    <property type="nucleotide sequence ID" value="NZ_AUAB01000016.1"/>
</dbReference>
<comment type="caution">
    <text evidence="3">The sequence shown here is derived from an EMBL/GenBank/DDBJ whole genome shotgun (WGS) entry which is preliminary data.</text>
</comment>
<gene>
    <name evidence="3" type="ORF">L861_18710</name>
</gene>
<dbReference type="CDD" id="cd01949">
    <property type="entry name" value="GGDEF"/>
    <property type="match status" value="1"/>
</dbReference>
<evidence type="ECO:0000313" key="4">
    <source>
        <dbReference type="Proteomes" id="UP000014463"/>
    </source>
</evidence>
<dbReference type="PATRIC" id="fig|1121939.11.peg.1190"/>
<dbReference type="SUPFAM" id="SSF55781">
    <property type="entry name" value="GAF domain-like"/>
    <property type="match status" value="2"/>
</dbReference>
<reference evidence="3 4" key="1">
    <citation type="journal article" date="2013" name="Genome Announc.">
        <title>Draft genome sequence of the moderately halophilic gammaproteobacterium Halomonas anticariensis FP35.</title>
        <authorList>
            <person name="Tahrioui A."/>
            <person name="Quesada E."/>
            <person name="Llamas I."/>
        </authorList>
    </citation>
    <scope>NUCLEOTIDE SEQUENCE [LARGE SCALE GENOMIC DNA]</scope>
    <source>
        <strain evidence="4">DSM 16096 / CECT 5854 / LMG 22089 / FP35</strain>
    </source>
</reference>
<proteinExistence type="predicted"/>
<dbReference type="InterPro" id="IPR035919">
    <property type="entry name" value="EAL_sf"/>
</dbReference>
<dbReference type="SUPFAM" id="SSF55073">
    <property type="entry name" value="Nucleotide cyclase"/>
    <property type="match status" value="1"/>
</dbReference>
<dbReference type="InterPro" id="IPR001633">
    <property type="entry name" value="EAL_dom"/>
</dbReference>
<dbReference type="PROSITE" id="PS50883">
    <property type="entry name" value="EAL"/>
    <property type="match status" value="1"/>
</dbReference>
<dbReference type="SMART" id="SM00052">
    <property type="entry name" value="EAL"/>
    <property type="match status" value="1"/>
</dbReference>
<dbReference type="NCBIfam" id="TIGR00254">
    <property type="entry name" value="GGDEF"/>
    <property type="match status" value="1"/>
</dbReference>
<dbReference type="InterPro" id="IPR000160">
    <property type="entry name" value="GGDEF_dom"/>
</dbReference>
<evidence type="ECO:0000259" key="1">
    <source>
        <dbReference type="PROSITE" id="PS50883"/>
    </source>
</evidence>
<dbReference type="Pfam" id="PF13185">
    <property type="entry name" value="GAF_2"/>
    <property type="match status" value="1"/>
</dbReference>
<dbReference type="AlphaFoldDB" id="S2KSS6"/>
<dbReference type="Gene3D" id="3.30.450.40">
    <property type="match status" value="2"/>
</dbReference>
<dbReference type="InterPro" id="IPR029016">
    <property type="entry name" value="GAF-like_dom_sf"/>
</dbReference>
<evidence type="ECO:0000313" key="3">
    <source>
        <dbReference type="EMBL" id="EPC03568.1"/>
    </source>
</evidence>
<dbReference type="Pfam" id="PF00990">
    <property type="entry name" value="GGDEF"/>
    <property type="match status" value="1"/>
</dbReference>
<organism evidence="3 4">
    <name type="scientific">Litchfieldella anticariensis (strain DSM 16096 / CECT 5854 / CIP 108499 / LMG 22089 / FP35)</name>
    <name type="common">Halomonas anticariensis</name>
    <dbReference type="NCBI Taxonomy" id="1121939"/>
    <lineage>
        <taxon>Bacteria</taxon>
        <taxon>Pseudomonadati</taxon>
        <taxon>Pseudomonadota</taxon>
        <taxon>Gammaproteobacteria</taxon>
        <taxon>Oceanospirillales</taxon>
        <taxon>Halomonadaceae</taxon>
        <taxon>Litchfieldella</taxon>
    </lineage>
</organism>
<keyword evidence="4" id="KW-1185">Reference proteome</keyword>
<dbReference type="OrthoDB" id="9787514at2"/>
<dbReference type="STRING" id="1121939.L861_18710"/>
<dbReference type="InterPro" id="IPR029787">
    <property type="entry name" value="Nucleotide_cyclase"/>
</dbReference>
<dbReference type="SMART" id="SM00267">
    <property type="entry name" value="GGDEF"/>
    <property type="match status" value="1"/>
</dbReference>
<dbReference type="EMBL" id="ASTJ01000012">
    <property type="protein sequence ID" value="EPC03568.1"/>
    <property type="molecule type" value="Genomic_DNA"/>
</dbReference>
<dbReference type="PANTHER" id="PTHR33121:SF70">
    <property type="entry name" value="SIGNALING PROTEIN YKOW"/>
    <property type="match status" value="1"/>
</dbReference>
<accession>S2KSS6</accession>
<dbReference type="InterPro" id="IPR003018">
    <property type="entry name" value="GAF"/>
</dbReference>
<dbReference type="PROSITE" id="PS50887">
    <property type="entry name" value="GGDEF"/>
    <property type="match status" value="1"/>
</dbReference>
<name>S2KSS6_LITA3</name>
<dbReference type="InterPro" id="IPR043128">
    <property type="entry name" value="Rev_trsase/Diguanyl_cyclase"/>
</dbReference>
<dbReference type="SUPFAM" id="SSF141868">
    <property type="entry name" value="EAL domain-like"/>
    <property type="match status" value="1"/>
</dbReference>
<feature type="domain" description="GGDEF" evidence="2">
    <location>
        <begin position="395"/>
        <end position="527"/>
    </location>
</feature>